<dbReference type="Proteomes" id="UP000287651">
    <property type="component" value="Unassembled WGS sequence"/>
</dbReference>
<proteinExistence type="predicted"/>
<protein>
    <submittedName>
        <fullName evidence="2">Uncharacterized protein</fullName>
    </submittedName>
</protein>
<gene>
    <name evidence="2" type="ORF">B296_00024162</name>
</gene>
<feature type="region of interest" description="Disordered" evidence="1">
    <location>
        <begin position="207"/>
        <end position="237"/>
    </location>
</feature>
<accession>A0A426YSK4</accession>
<evidence type="ECO:0000313" key="2">
    <source>
        <dbReference type="EMBL" id="RRT54708.1"/>
    </source>
</evidence>
<sequence length="295" mass="32286">MRINQTEQRQGRGFSVASSSRSRPSHHDDTTHVASTQAAHVALRAPPVMRPRCFLPCFWPTQLDPAFPTTPSRFPDPYSSESVFLLLSSQQEREKMQSGYGGVSEIQQFMVESCGPSLFSIASANPGAGAAPTDIHHPAVPHPLKYHPLAHPQPPALPPHFSHFHTIPITQQLFQQPAVHQFQLFHHHPQQQQQQQYLEPMRLIPQHPLGLDQESGPENSASPTRIIPGGGGGGGGPSFLAPAMGFKLAVDESSGGGSRKGINDDDAILQGDDGSESRLHHWQRDDESAIKELSW</sequence>
<evidence type="ECO:0000256" key="1">
    <source>
        <dbReference type="SAM" id="MobiDB-lite"/>
    </source>
</evidence>
<comment type="caution">
    <text evidence="2">The sequence shown here is derived from an EMBL/GenBank/DDBJ whole genome shotgun (WGS) entry which is preliminary data.</text>
</comment>
<feature type="region of interest" description="Disordered" evidence="1">
    <location>
        <begin position="250"/>
        <end position="295"/>
    </location>
</feature>
<dbReference type="EMBL" id="AMZH03010463">
    <property type="protein sequence ID" value="RRT54708.1"/>
    <property type="molecule type" value="Genomic_DNA"/>
</dbReference>
<feature type="compositionally biased region" description="Basic and acidic residues" evidence="1">
    <location>
        <begin position="275"/>
        <end position="295"/>
    </location>
</feature>
<evidence type="ECO:0000313" key="3">
    <source>
        <dbReference type="Proteomes" id="UP000287651"/>
    </source>
</evidence>
<organism evidence="2 3">
    <name type="scientific">Ensete ventricosum</name>
    <name type="common">Abyssinian banana</name>
    <name type="synonym">Musa ensete</name>
    <dbReference type="NCBI Taxonomy" id="4639"/>
    <lineage>
        <taxon>Eukaryota</taxon>
        <taxon>Viridiplantae</taxon>
        <taxon>Streptophyta</taxon>
        <taxon>Embryophyta</taxon>
        <taxon>Tracheophyta</taxon>
        <taxon>Spermatophyta</taxon>
        <taxon>Magnoliopsida</taxon>
        <taxon>Liliopsida</taxon>
        <taxon>Zingiberales</taxon>
        <taxon>Musaceae</taxon>
        <taxon>Ensete</taxon>
    </lineage>
</organism>
<reference evidence="2 3" key="1">
    <citation type="journal article" date="2014" name="Agronomy (Basel)">
        <title>A Draft Genome Sequence for Ensete ventricosum, the Drought-Tolerant Tree Against Hunger.</title>
        <authorList>
            <person name="Harrison J."/>
            <person name="Moore K.A."/>
            <person name="Paszkiewicz K."/>
            <person name="Jones T."/>
            <person name="Grant M."/>
            <person name="Ambacheew D."/>
            <person name="Muzemil S."/>
            <person name="Studholme D.J."/>
        </authorList>
    </citation>
    <scope>NUCLEOTIDE SEQUENCE [LARGE SCALE GENOMIC DNA]</scope>
</reference>
<feature type="region of interest" description="Disordered" evidence="1">
    <location>
        <begin position="1"/>
        <end position="37"/>
    </location>
</feature>
<dbReference type="AlphaFoldDB" id="A0A426YSK4"/>
<feature type="compositionally biased region" description="Gly residues" evidence="1">
    <location>
        <begin position="228"/>
        <end position="237"/>
    </location>
</feature>
<name>A0A426YSK4_ENSVE</name>